<evidence type="ECO:0000313" key="2">
    <source>
        <dbReference type="EMBL" id="OGH67889.1"/>
    </source>
</evidence>
<protein>
    <submittedName>
        <fullName evidence="2">Uncharacterized protein</fullName>
    </submittedName>
</protein>
<dbReference type="Proteomes" id="UP000176532">
    <property type="component" value="Unassembled WGS sequence"/>
</dbReference>
<dbReference type="AlphaFoldDB" id="A0A1F6M8D5"/>
<feature type="transmembrane region" description="Helical" evidence="1">
    <location>
        <begin position="20"/>
        <end position="38"/>
    </location>
</feature>
<proteinExistence type="predicted"/>
<gene>
    <name evidence="2" type="ORF">A3C15_01660</name>
</gene>
<name>A0A1F6M8D5_9BACT</name>
<reference evidence="2 3" key="1">
    <citation type="journal article" date="2016" name="Nat. Commun.">
        <title>Thousands of microbial genomes shed light on interconnected biogeochemical processes in an aquifer system.</title>
        <authorList>
            <person name="Anantharaman K."/>
            <person name="Brown C.T."/>
            <person name="Hug L.A."/>
            <person name="Sharon I."/>
            <person name="Castelle C.J."/>
            <person name="Probst A.J."/>
            <person name="Thomas B.C."/>
            <person name="Singh A."/>
            <person name="Wilkins M.J."/>
            <person name="Karaoz U."/>
            <person name="Brodie E.L."/>
            <person name="Williams K.H."/>
            <person name="Hubbard S.S."/>
            <person name="Banfield J.F."/>
        </authorList>
    </citation>
    <scope>NUCLEOTIDE SEQUENCE [LARGE SCALE GENOMIC DNA]</scope>
</reference>
<dbReference type="EMBL" id="MFQD01000031">
    <property type="protein sequence ID" value="OGH67889.1"/>
    <property type="molecule type" value="Genomic_DNA"/>
</dbReference>
<evidence type="ECO:0000313" key="3">
    <source>
        <dbReference type="Proteomes" id="UP000176532"/>
    </source>
</evidence>
<sequence length="583" mass="62170">MHASHNNQNGWLAQCEQSLWFLWLAVVVGVWIVPSLAYQPDKKQFGAGVAFEQHVAVRVEQIRAHWMATRDTWSVDDVVRARNVLVDMRLLLPEDSAFGKKTEALSMDIIHYAQDQPGQTANRNAHYAHRRLIGEALAASMPSMMDPAEEVENRAQLACMDLRGAPIGYSACAMEQGRLRQEQESLSGLLGVCGSIFLWLLNRYLLAIPFLAAAYWFKVRREGQGYVTVDEYAKAFFGDFVLAALCPLSLACDVADWCPWTAFATRVRERLSGVSVEMPAWQYAAACVVIVCGTALSCFFPTRAVRAAEPAAIVSVKGYVDAEAATDGTMKVGHGWLDVKVPVGAHASGQIVVDSVSTKVPVRQAVAGVQPVGGPITVNAGQVVTPFAHQFPGPQQERIGGGAEAPGRVATFLDLGIHAVANPLRGVAASIALLSGSGPNRPDANEAKDAMAGLSLSSNDGASNLGIVAQAGEQPNGFRTRGVVHASTRALGGGVLLDATAAFQRIGIALSWGTSALVVVPVHKNLEFAGAYDYAHAAGSSDEQIARLQVTGIGFSSAMRGAIMARWSSATGWLGSVRMQFAF</sequence>
<keyword evidence="1" id="KW-0812">Transmembrane</keyword>
<keyword evidence="1" id="KW-1133">Transmembrane helix</keyword>
<keyword evidence="1" id="KW-0472">Membrane</keyword>
<evidence type="ECO:0000256" key="1">
    <source>
        <dbReference type="SAM" id="Phobius"/>
    </source>
</evidence>
<accession>A0A1F6M8D5</accession>
<comment type="caution">
    <text evidence="2">The sequence shown here is derived from an EMBL/GenBank/DDBJ whole genome shotgun (WGS) entry which is preliminary data.</text>
</comment>
<organism evidence="2 3">
    <name type="scientific">Candidatus Magasanikbacteria bacterium RIFCSPHIGHO2_02_FULL_50_9b</name>
    <dbReference type="NCBI Taxonomy" id="1798682"/>
    <lineage>
        <taxon>Bacteria</taxon>
        <taxon>Candidatus Magasanikiibacteriota</taxon>
    </lineage>
</organism>